<feature type="non-terminal residue" evidence="2">
    <location>
        <position position="1"/>
    </location>
</feature>
<evidence type="ECO:0000313" key="3">
    <source>
        <dbReference type="Proteomes" id="UP001311232"/>
    </source>
</evidence>
<organism evidence="2 3">
    <name type="scientific">Crenichthys baileyi</name>
    <name type="common">White River springfish</name>
    <dbReference type="NCBI Taxonomy" id="28760"/>
    <lineage>
        <taxon>Eukaryota</taxon>
        <taxon>Metazoa</taxon>
        <taxon>Chordata</taxon>
        <taxon>Craniata</taxon>
        <taxon>Vertebrata</taxon>
        <taxon>Euteleostomi</taxon>
        <taxon>Actinopterygii</taxon>
        <taxon>Neopterygii</taxon>
        <taxon>Teleostei</taxon>
        <taxon>Neoteleostei</taxon>
        <taxon>Acanthomorphata</taxon>
        <taxon>Ovalentaria</taxon>
        <taxon>Atherinomorphae</taxon>
        <taxon>Cyprinodontiformes</taxon>
        <taxon>Goodeidae</taxon>
        <taxon>Crenichthys</taxon>
    </lineage>
</organism>
<comment type="caution">
    <text evidence="2">The sequence shown here is derived from an EMBL/GenBank/DDBJ whole genome shotgun (WGS) entry which is preliminary data.</text>
</comment>
<evidence type="ECO:0000313" key="2">
    <source>
        <dbReference type="EMBL" id="KAK5622122.1"/>
    </source>
</evidence>
<sequence length="60" mass="6472">KTGLDDGFKADSRFSLFPVSGYPGQNLLVVRSTGPSRLTFTPALTGAKRLRPTPEKSHTP</sequence>
<name>A0AAV9SLG7_9TELE</name>
<evidence type="ECO:0000256" key="1">
    <source>
        <dbReference type="SAM" id="MobiDB-lite"/>
    </source>
</evidence>
<reference evidence="2 3" key="1">
    <citation type="submission" date="2021-06" db="EMBL/GenBank/DDBJ databases">
        <authorList>
            <person name="Palmer J.M."/>
        </authorList>
    </citation>
    <scope>NUCLEOTIDE SEQUENCE [LARGE SCALE GENOMIC DNA]</scope>
    <source>
        <strain evidence="2 3">MEX-2019</strain>
        <tissue evidence="2">Muscle</tissue>
    </source>
</reference>
<proteinExistence type="predicted"/>
<dbReference type="AlphaFoldDB" id="A0AAV9SLG7"/>
<keyword evidence="3" id="KW-1185">Reference proteome</keyword>
<gene>
    <name evidence="2" type="ORF">CRENBAI_009962</name>
</gene>
<protein>
    <submittedName>
        <fullName evidence="2">Uncharacterized protein</fullName>
    </submittedName>
</protein>
<dbReference type="EMBL" id="JAHHUM010000193">
    <property type="protein sequence ID" value="KAK5622122.1"/>
    <property type="molecule type" value="Genomic_DNA"/>
</dbReference>
<feature type="region of interest" description="Disordered" evidence="1">
    <location>
        <begin position="38"/>
        <end position="60"/>
    </location>
</feature>
<dbReference type="Proteomes" id="UP001311232">
    <property type="component" value="Unassembled WGS sequence"/>
</dbReference>
<accession>A0AAV9SLG7</accession>